<evidence type="ECO:0000256" key="1">
    <source>
        <dbReference type="SAM" id="MobiDB-lite"/>
    </source>
</evidence>
<dbReference type="AlphaFoldDB" id="A0A9W7ZSY6"/>
<organism evidence="3 4">
    <name type="scientific">Tieghemiomyces parasiticus</name>
    <dbReference type="NCBI Taxonomy" id="78921"/>
    <lineage>
        <taxon>Eukaryota</taxon>
        <taxon>Fungi</taxon>
        <taxon>Fungi incertae sedis</taxon>
        <taxon>Zoopagomycota</taxon>
        <taxon>Kickxellomycotina</taxon>
        <taxon>Dimargaritomycetes</taxon>
        <taxon>Dimargaritales</taxon>
        <taxon>Dimargaritaceae</taxon>
        <taxon>Tieghemiomyces</taxon>
    </lineage>
</organism>
<dbReference type="EMBL" id="JANBPT010000629">
    <property type="protein sequence ID" value="KAJ1915443.1"/>
    <property type="molecule type" value="Genomic_DNA"/>
</dbReference>
<keyword evidence="2" id="KW-1133">Transmembrane helix</keyword>
<feature type="transmembrane region" description="Helical" evidence="2">
    <location>
        <begin position="83"/>
        <end position="109"/>
    </location>
</feature>
<keyword evidence="2" id="KW-0472">Membrane</keyword>
<feature type="region of interest" description="Disordered" evidence="1">
    <location>
        <begin position="376"/>
        <end position="396"/>
    </location>
</feature>
<keyword evidence="4" id="KW-1185">Reference proteome</keyword>
<comment type="caution">
    <text evidence="3">The sequence shown here is derived from an EMBL/GenBank/DDBJ whole genome shotgun (WGS) entry which is preliminary data.</text>
</comment>
<sequence>MNVEAILVALLALGGVSILASIATMLIVAWVWKIEPQSKESPSFNLTFWIGLADIPVRISDIFSNPMTWPLGFPTSPSFARFYLWLGYFGPFYYIYLNCMIALDLQLIFFHRLPRQARIRAWYPLLGFGLAFFLAFFYLVMPDVELASSGQILVGKPGSAAKHFVTIWSYMWLDIGVFYTLVVVIMVLVKVIKNYRRLRSLNSDPVSTNMSKAVLQNTLIILAYPLVLFIVYIPYVLANWFSVYLPGDFALNWYLVMNVIFNLQGVLNLIVLMFHPVMLKLYRNRHVVFSSLLSQDSHGTLPSAVGTDDLSTGELKTGFLVANQPRIQGVDAQGGLRIQTLDLGPAVTAHFARALEAGQASASDGQLYSAVDEKERTDPLPAMSMPQDSYDDPTFL</sequence>
<evidence type="ECO:0008006" key="5">
    <source>
        <dbReference type="Google" id="ProtNLM"/>
    </source>
</evidence>
<gene>
    <name evidence="3" type="ORF">IWQ60_008432</name>
</gene>
<feature type="transmembrane region" description="Helical" evidence="2">
    <location>
        <begin position="121"/>
        <end position="141"/>
    </location>
</feature>
<feature type="transmembrane region" description="Helical" evidence="2">
    <location>
        <begin position="253"/>
        <end position="275"/>
    </location>
</feature>
<dbReference type="Gene3D" id="1.20.1070.10">
    <property type="entry name" value="Rhodopsin 7-helix transmembrane proteins"/>
    <property type="match status" value="1"/>
</dbReference>
<feature type="transmembrane region" description="Helical" evidence="2">
    <location>
        <begin position="167"/>
        <end position="192"/>
    </location>
</feature>
<feature type="transmembrane region" description="Helical" evidence="2">
    <location>
        <begin position="6"/>
        <end position="32"/>
    </location>
</feature>
<evidence type="ECO:0000313" key="4">
    <source>
        <dbReference type="Proteomes" id="UP001150569"/>
    </source>
</evidence>
<keyword evidence="2" id="KW-0812">Transmembrane</keyword>
<feature type="transmembrane region" description="Helical" evidence="2">
    <location>
        <begin position="213"/>
        <end position="233"/>
    </location>
</feature>
<reference evidence="3" key="1">
    <citation type="submission" date="2022-07" db="EMBL/GenBank/DDBJ databases">
        <title>Phylogenomic reconstructions and comparative analyses of Kickxellomycotina fungi.</title>
        <authorList>
            <person name="Reynolds N.K."/>
            <person name="Stajich J.E."/>
            <person name="Barry K."/>
            <person name="Grigoriev I.V."/>
            <person name="Crous P."/>
            <person name="Smith M.E."/>
        </authorList>
    </citation>
    <scope>NUCLEOTIDE SEQUENCE</scope>
    <source>
        <strain evidence="3">RSA 861</strain>
    </source>
</reference>
<name>A0A9W7ZSY6_9FUNG</name>
<dbReference type="SUPFAM" id="SSF81321">
    <property type="entry name" value="Family A G protein-coupled receptor-like"/>
    <property type="match status" value="1"/>
</dbReference>
<protein>
    <recommendedName>
        <fullName evidence="5">G protein-coupled receptor</fullName>
    </recommendedName>
</protein>
<proteinExistence type="predicted"/>
<accession>A0A9W7ZSY6</accession>
<dbReference type="Proteomes" id="UP001150569">
    <property type="component" value="Unassembled WGS sequence"/>
</dbReference>
<evidence type="ECO:0000256" key="2">
    <source>
        <dbReference type="SAM" id="Phobius"/>
    </source>
</evidence>
<evidence type="ECO:0000313" key="3">
    <source>
        <dbReference type="EMBL" id="KAJ1915443.1"/>
    </source>
</evidence>